<sequence>MRKRHEGPETESVWWSSYNNFSVPCHAMRKTKEGPDTARLTKPRQEQSRSRGWLPPERSTRAEILPSCPSIDRSSKDAEIGLESRTFQSACACSNHGAISDNTKRTETTLRNRSWAAEEFSATL</sequence>
<dbReference type="EMBL" id="KL596946">
    <property type="protein sequence ID" value="KER21708.1"/>
    <property type="molecule type" value="Genomic_DNA"/>
</dbReference>
<dbReference type="OrthoDB" id="6489092at2759"/>
<dbReference type="CTD" id="20324202"/>
<dbReference type="AlphaFoldDB" id="A0A074Z3U4"/>
<organism evidence="2 3">
    <name type="scientific">Opisthorchis viverrini</name>
    <name type="common">Southeast Asian liver fluke</name>
    <dbReference type="NCBI Taxonomy" id="6198"/>
    <lineage>
        <taxon>Eukaryota</taxon>
        <taxon>Metazoa</taxon>
        <taxon>Spiralia</taxon>
        <taxon>Lophotrochozoa</taxon>
        <taxon>Platyhelminthes</taxon>
        <taxon>Trematoda</taxon>
        <taxon>Digenea</taxon>
        <taxon>Opisthorchiida</taxon>
        <taxon>Opisthorchiata</taxon>
        <taxon>Opisthorchiidae</taxon>
        <taxon>Opisthorchis</taxon>
    </lineage>
</organism>
<keyword evidence="3" id="KW-1185">Reference proteome</keyword>
<proteinExistence type="predicted"/>
<evidence type="ECO:0000313" key="3">
    <source>
        <dbReference type="Proteomes" id="UP000054324"/>
    </source>
</evidence>
<accession>A0A074Z3U4</accession>
<evidence type="ECO:0000313" key="2">
    <source>
        <dbReference type="EMBL" id="KER21708.1"/>
    </source>
</evidence>
<dbReference type="Proteomes" id="UP000054324">
    <property type="component" value="Unassembled WGS sequence"/>
</dbReference>
<protein>
    <submittedName>
        <fullName evidence="2">Uncharacterized protein</fullName>
    </submittedName>
</protein>
<gene>
    <name evidence="2" type="ORF">T265_10034</name>
</gene>
<dbReference type="KEGG" id="ovi:T265_10034"/>
<evidence type="ECO:0000256" key="1">
    <source>
        <dbReference type="SAM" id="MobiDB-lite"/>
    </source>
</evidence>
<feature type="region of interest" description="Disordered" evidence="1">
    <location>
        <begin position="27"/>
        <end position="57"/>
    </location>
</feature>
<dbReference type="GeneID" id="20324202"/>
<name>A0A074Z3U4_OPIVI</name>
<dbReference type="RefSeq" id="XP_009174548.1">
    <property type="nucleotide sequence ID" value="XM_009176284.1"/>
</dbReference>
<reference evidence="2 3" key="1">
    <citation type="submission" date="2013-11" db="EMBL/GenBank/DDBJ databases">
        <title>Opisthorchis viverrini - life in the bile duct.</title>
        <authorList>
            <person name="Young N.D."/>
            <person name="Nagarajan N."/>
            <person name="Lin S.J."/>
            <person name="Korhonen P.K."/>
            <person name="Jex A.R."/>
            <person name="Hall R.S."/>
            <person name="Safavi-Hemami H."/>
            <person name="Kaewkong W."/>
            <person name="Bertrand D."/>
            <person name="Gao S."/>
            <person name="Seet Q."/>
            <person name="Wongkham S."/>
            <person name="Teh B.T."/>
            <person name="Wongkham C."/>
            <person name="Intapan P.M."/>
            <person name="Maleewong W."/>
            <person name="Yang X."/>
            <person name="Hu M."/>
            <person name="Wang Z."/>
            <person name="Hofmann A."/>
            <person name="Sternberg P.W."/>
            <person name="Tan P."/>
            <person name="Wang J."/>
            <person name="Gasser R.B."/>
        </authorList>
    </citation>
    <scope>NUCLEOTIDE SEQUENCE [LARGE SCALE GENOMIC DNA]</scope>
</reference>